<dbReference type="AlphaFoldDB" id="A0A484TGW8"/>
<evidence type="ECO:0000313" key="2">
    <source>
        <dbReference type="EMBL" id="VFR24370.1"/>
    </source>
</evidence>
<sequence length="89" mass="9813">MRRAAGGLREGGAWRHGDTSSSGFDESYPHILCFCALRRWRLRLRKSARRMAGACRARKDPGTQLLEGWNIVPAPGAATAPFWCKVAGN</sequence>
<evidence type="ECO:0000313" key="3">
    <source>
        <dbReference type="EMBL" id="VFR73195.1"/>
    </source>
</evidence>
<feature type="region of interest" description="Disordered" evidence="1">
    <location>
        <begin position="1"/>
        <end position="25"/>
    </location>
</feature>
<reference evidence="4" key="1">
    <citation type="submission" date="2019-03" db="EMBL/GenBank/DDBJ databases">
        <authorList>
            <person name="Danneels B."/>
        </authorList>
    </citation>
    <scope>NUCLEOTIDE SEQUENCE</scope>
</reference>
<evidence type="ECO:0000256" key="1">
    <source>
        <dbReference type="SAM" id="MobiDB-lite"/>
    </source>
</evidence>
<dbReference type="EMBL" id="CAADIN010000019">
    <property type="protein sequence ID" value="VFR90439.1"/>
    <property type="molecule type" value="Genomic_DNA"/>
</dbReference>
<protein>
    <submittedName>
        <fullName evidence="4">Uncharacterized protein</fullName>
    </submittedName>
</protein>
<gene>
    <name evidence="2" type="ORF">ANK1_2169</name>
    <name evidence="4" type="ORF">ANK2_2170</name>
    <name evidence="3" type="ORF">ISE1_2158</name>
    <name evidence="5" type="ORF">ISE2_2194</name>
</gene>
<accession>A0A484TGW8</accession>
<proteinExistence type="predicted"/>
<dbReference type="EMBL" id="CAADIM010000012">
    <property type="protein sequence ID" value="VFR73195.1"/>
    <property type="molecule type" value="Genomic_DNA"/>
</dbReference>
<dbReference type="EMBL" id="CAADIF010000008">
    <property type="protein sequence ID" value="VFR74492.1"/>
    <property type="molecule type" value="Genomic_DNA"/>
</dbReference>
<name>A0A484TGW8_9ZZZZ</name>
<organism evidence="4">
    <name type="scientific">plant metagenome</name>
    <dbReference type="NCBI Taxonomy" id="1297885"/>
    <lineage>
        <taxon>unclassified sequences</taxon>
        <taxon>metagenomes</taxon>
        <taxon>organismal metagenomes</taxon>
    </lineage>
</organism>
<dbReference type="EMBL" id="CAADIA010000004">
    <property type="protein sequence ID" value="VFR24370.1"/>
    <property type="molecule type" value="Genomic_DNA"/>
</dbReference>
<evidence type="ECO:0000313" key="4">
    <source>
        <dbReference type="EMBL" id="VFR74492.1"/>
    </source>
</evidence>
<evidence type="ECO:0000313" key="5">
    <source>
        <dbReference type="EMBL" id="VFR90439.1"/>
    </source>
</evidence>